<dbReference type="OrthoDB" id="5874661at2759"/>
<evidence type="ECO:0000259" key="2">
    <source>
        <dbReference type="Pfam" id="PF02408"/>
    </source>
</evidence>
<evidence type="ECO:0000256" key="1">
    <source>
        <dbReference type="SAM" id="SignalP"/>
    </source>
</evidence>
<dbReference type="PANTHER" id="PTHR47407:SF2">
    <property type="entry name" value="CUB-LIKE DOMAIN-CONTAINING PROTEIN-RELATED"/>
    <property type="match status" value="1"/>
</dbReference>
<feature type="chain" id="PRO_5013902380" description="CUB-like domain-containing protein" evidence="1">
    <location>
        <begin position="18"/>
        <end position="871"/>
    </location>
</feature>
<dbReference type="EMBL" id="PDUG01000005">
    <property type="protein sequence ID" value="PIC29909.1"/>
    <property type="molecule type" value="Genomic_DNA"/>
</dbReference>
<feature type="signal peptide" evidence="1">
    <location>
        <begin position="1"/>
        <end position="17"/>
    </location>
</feature>
<evidence type="ECO:0000313" key="5">
    <source>
        <dbReference type="EMBL" id="PIC29909.1"/>
    </source>
</evidence>
<evidence type="ECO:0000259" key="3">
    <source>
        <dbReference type="Pfam" id="PF24511"/>
    </source>
</evidence>
<keyword evidence="1" id="KW-0732">Signal</keyword>
<dbReference type="PANTHER" id="PTHR47407">
    <property type="entry name" value="PROTEIN CBG15905-RELATED"/>
    <property type="match status" value="1"/>
</dbReference>
<dbReference type="Pfam" id="PF02408">
    <property type="entry name" value="CUB_2"/>
    <property type="match status" value="2"/>
</dbReference>
<feature type="domain" description="CUB-like" evidence="2">
    <location>
        <begin position="798"/>
        <end position="869"/>
    </location>
</feature>
<feature type="domain" description="DUF7592" evidence="4">
    <location>
        <begin position="141"/>
        <end position="226"/>
    </location>
</feature>
<accession>A0A2G5TRI0</accession>
<feature type="domain" description="DUF7591" evidence="3">
    <location>
        <begin position="589"/>
        <end position="693"/>
    </location>
</feature>
<gene>
    <name evidence="5" type="primary">Cnig_chr_V.g21330</name>
    <name evidence="5" type="ORF">B9Z55_021330</name>
</gene>
<protein>
    <recommendedName>
        <fullName evidence="7">CUB-like domain-containing protein</fullName>
    </recommendedName>
</protein>
<feature type="domain" description="DUF7591" evidence="3">
    <location>
        <begin position="242"/>
        <end position="347"/>
    </location>
</feature>
<evidence type="ECO:0000259" key="4">
    <source>
        <dbReference type="Pfam" id="PF24512"/>
    </source>
</evidence>
<evidence type="ECO:0000313" key="6">
    <source>
        <dbReference type="Proteomes" id="UP000230233"/>
    </source>
</evidence>
<proteinExistence type="predicted"/>
<organism evidence="5 6">
    <name type="scientific">Caenorhabditis nigoni</name>
    <dbReference type="NCBI Taxonomy" id="1611254"/>
    <lineage>
        <taxon>Eukaryota</taxon>
        <taxon>Metazoa</taxon>
        <taxon>Ecdysozoa</taxon>
        <taxon>Nematoda</taxon>
        <taxon>Chromadorea</taxon>
        <taxon>Rhabditida</taxon>
        <taxon>Rhabditina</taxon>
        <taxon>Rhabditomorpha</taxon>
        <taxon>Rhabditoidea</taxon>
        <taxon>Rhabditidae</taxon>
        <taxon>Peloderinae</taxon>
        <taxon>Caenorhabditis</taxon>
    </lineage>
</organism>
<dbReference type="Proteomes" id="UP000230233">
    <property type="component" value="Chromosome V"/>
</dbReference>
<dbReference type="InterPro" id="IPR003366">
    <property type="entry name" value="CUB-like_dom"/>
</dbReference>
<feature type="domain" description="DUF7592" evidence="4">
    <location>
        <begin position="489"/>
        <end position="573"/>
    </location>
</feature>
<reference evidence="6" key="1">
    <citation type="submission" date="2017-10" db="EMBL/GenBank/DDBJ databases">
        <title>Rapid genome shrinkage in a self-fertile nematode reveals novel sperm competition proteins.</title>
        <authorList>
            <person name="Yin D."/>
            <person name="Schwarz E.M."/>
            <person name="Thomas C.G."/>
            <person name="Felde R.L."/>
            <person name="Korf I.F."/>
            <person name="Cutter A.D."/>
            <person name="Schartner C.M."/>
            <person name="Ralston E.J."/>
            <person name="Meyer B.J."/>
            <person name="Haag E.S."/>
        </authorList>
    </citation>
    <scope>NUCLEOTIDE SEQUENCE [LARGE SCALE GENOMIC DNA]</scope>
    <source>
        <strain evidence="6">JU1422</strain>
    </source>
</reference>
<sequence>MITLLLILFSSLHLISAIISDCKNGKIIFDPSSPDHSYQANFSSPEPVSPANFSCEFQINVPEGSFARVELTLISLINSQSSVVIFDQLNRSETVFAATPSYFYFIASGGRIQFSTDSNKTNFGFTVFWNKYPNPAVVGARVNASDTQPIIETPHGKMSILINAETKVSATILKPQLPYLLKYLRGVIFFDGPDWNNTKNFGTGLQLLNGNTQYVSTGNSMTVLILSTSLDDFAWLIFQDYERTKDIKRFQGVWCDRNISPCGSITLDATNGPVALQVSGDDSVISGLNGTGQLEVYIGIASQNKTNLVATYHPGAAETSSSLPQSVFGTFKTFLMTNGNATITFNDTQDAHEMTVPVGKTGFISSNNYGTFTYQLCDMLLHSAAKSKVKFRYSISQIDLVGQPYFEISGQSNGKLVYNRIYNSSHLPTLNSDETFFGDMIVFHADPEYFYFIANGGRIQFSTDSNETNFGFRIFYDKYQNFTMSGGSVNVSNIVPLIKIPDFGGSMLIKAETKVSATVMRLPDDYMLHYLRCVIFFDGPSYNNTKNIGTGLQLLNGNTQYVSTGNSITVLILDNPPVGFAWLLFQDYELTKDIKSYQGAYCNSFNPCGSITLDATNGPAALQIYNKNDVNVISDLSGSGQLEVYIGAASQNKTNLVATYNAGETSSSLPQKVFGFFKTLLLTDGNATVTFNDTYTEGVMYVSVGSTGFLSSDRYGRYALQSCYATLLNSYKSIVKFRWSISDIDLVGDMWLQVFGEQIINNERSTYVKNYNASNPPTLNSYEEFIGTSMTVNFGDRECKNGKIVIDNTHLVYRYPANFSAPGPVFPANFKCEFQINVPEGWYAVVQVSLISPNNSQSSAVIFDQLDRSET</sequence>
<dbReference type="Pfam" id="PF24511">
    <property type="entry name" value="DUF7591"/>
    <property type="match status" value="2"/>
</dbReference>
<dbReference type="SUPFAM" id="SSF49854">
    <property type="entry name" value="Spermadhesin, CUB domain"/>
    <property type="match status" value="1"/>
</dbReference>
<evidence type="ECO:0008006" key="7">
    <source>
        <dbReference type="Google" id="ProtNLM"/>
    </source>
</evidence>
<comment type="caution">
    <text evidence="5">The sequence shown here is derived from an EMBL/GenBank/DDBJ whole genome shotgun (WGS) entry which is preliminary data.</text>
</comment>
<dbReference type="InterPro" id="IPR035914">
    <property type="entry name" value="Sperma_CUB_dom_sf"/>
</dbReference>
<dbReference type="AlphaFoldDB" id="A0A2G5TRI0"/>
<dbReference type="InterPro" id="IPR056014">
    <property type="entry name" value="DUF7592"/>
</dbReference>
<dbReference type="Pfam" id="PF24512">
    <property type="entry name" value="DUF7592"/>
    <property type="match status" value="2"/>
</dbReference>
<name>A0A2G5TRI0_9PELO</name>
<keyword evidence="6" id="KW-1185">Reference proteome</keyword>
<feature type="domain" description="CUB-like" evidence="2">
    <location>
        <begin position="20"/>
        <end position="133"/>
    </location>
</feature>
<dbReference type="InterPro" id="IPR056013">
    <property type="entry name" value="DUF7591"/>
</dbReference>